<name>A0A167SUE8_9AGAM</name>
<accession>A0A167SUE8</accession>
<sequence>MRHSKASSSKAQASATTAKDTENVLGYSPVWYKPFLAFLDPLMANWPSDRNQKQDFLREKKIELIRFAERTQIVDCLPPDDKIKVAIAGYLTQRQVYVSSKESRKGKPVVPKKTKSVYNKTHIIKEMFKARILARSKEIAEAKGLSKTFLASRQALSEIEKELSPAEVLKVALMTESWNSGEILDESAKRLHTAAKLGSVTEDFLREIKQKFSAHV</sequence>
<dbReference type="AlphaFoldDB" id="A0A167SUE8"/>
<gene>
    <name evidence="1" type="ORF">FIBSPDRAFT_906023</name>
</gene>
<feature type="non-terminal residue" evidence="1">
    <location>
        <position position="216"/>
    </location>
</feature>
<evidence type="ECO:0000313" key="2">
    <source>
        <dbReference type="Proteomes" id="UP000076532"/>
    </source>
</evidence>
<reference evidence="1 2" key="1">
    <citation type="journal article" date="2016" name="Mol. Biol. Evol.">
        <title>Comparative Genomics of Early-Diverging Mushroom-Forming Fungi Provides Insights into the Origins of Lignocellulose Decay Capabilities.</title>
        <authorList>
            <person name="Nagy L.G."/>
            <person name="Riley R."/>
            <person name="Tritt A."/>
            <person name="Adam C."/>
            <person name="Daum C."/>
            <person name="Floudas D."/>
            <person name="Sun H."/>
            <person name="Yadav J.S."/>
            <person name="Pangilinan J."/>
            <person name="Larsson K.H."/>
            <person name="Matsuura K."/>
            <person name="Barry K."/>
            <person name="Labutti K."/>
            <person name="Kuo R."/>
            <person name="Ohm R.A."/>
            <person name="Bhattacharya S.S."/>
            <person name="Shirouzu T."/>
            <person name="Yoshinaga Y."/>
            <person name="Martin F.M."/>
            <person name="Grigoriev I.V."/>
            <person name="Hibbett D.S."/>
        </authorList>
    </citation>
    <scope>NUCLEOTIDE SEQUENCE [LARGE SCALE GENOMIC DNA]</scope>
    <source>
        <strain evidence="1 2">CBS 109695</strain>
    </source>
</reference>
<evidence type="ECO:0000313" key="1">
    <source>
        <dbReference type="EMBL" id="KZP02253.1"/>
    </source>
</evidence>
<dbReference type="Proteomes" id="UP000076532">
    <property type="component" value="Unassembled WGS sequence"/>
</dbReference>
<protein>
    <submittedName>
        <fullName evidence="1">Uncharacterized protein</fullName>
    </submittedName>
</protein>
<organism evidence="1 2">
    <name type="scientific">Athelia psychrophila</name>
    <dbReference type="NCBI Taxonomy" id="1759441"/>
    <lineage>
        <taxon>Eukaryota</taxon>
        <taxon>Fungi</taxon>
        <taxon>Dikarya</taxon>
        <taxon>Basidiomycota</taxon>
        <taxon>Agaricomycotina</taxon>
        <taxon>Agaricomycetes</taxon>
        <taxon>Agaricomycetidae</taxon>
        <taxon>Atheliales</taxon>
        <taxon>Atheliaceae</taxon>
        <taxon>Athelia</taxon>
    </lineage>
</organism>
<proteinExistence type="predicted"/>
<keyword evidence="2" id="KW-1185">Reference proteome</keyword>
<dbReference type="EMBL" id="KV418778">
    <property type="protein sequence ID" value="KZP02253.1"/>
    <property type="molecule type" value="Genomic_DNA"/>
</dbReference>